<dbReference type="GO" id="GO:0003677">
    <property type="term" value="F:DNA binding"/>
    <property type="evidence" value="ECO:0007669"/>
    <property type="project" value="UniProtKB-KW"/>
</dbReference>
<evidence type="ECO:0000313" key="6">
    <source>
        <dbReference type="Proteomes" id="UP000298773"/>
    </source>
</evidence>
<dbReference type="CDD" id="cd09898">
    <property type="entry name" value="H3TH_53EXO"/>
    <property type="match status" value="1"/>
</dbReference>
<evidence type="ECO:0000259" key="4">
    <source>
        <dbReference type="SMART" id="SM00475"/>
    </source>
</evidence>
<dbReference type="Pfam" id="PF01367">
    <property type="entry name" value="5_3_exonuc"/>
    <property type="match status" value="1"/>
</dbReference>
<name>A0A4D6XZI4_9GAMM</name>
<accession>A0A4D6XZI4</accession>
<dbReference type="Proteomes" id="UP000298773">
    <property type="component" value="Chromosome"/>
</dbReference>
<dbReference type="Gene3D" id="1.10.150.20">
    <property type="entry name" value="5' to 3' exonuclease, C-terminal subdomain"/>
    <property type="match status" value="1"/>
</dbReference>
<dbReference type="FunFam" id="1.10.150.20:FF:000003">
    <property type="entry name" value="DNA polymerase I"/>
    <property type="match status" value="1"/>
</dbReference>
<evidence type="ECO:0000256" key="3">
    <source>
        <dbReference type="ARBA" id="ARBA00023125"/>
    </source>
</evidence>
<dbReference type="Gene3D" id="3.40.50.1010">
    <property type="entry name" value="5'-nuclease"/>
    <property type="match status" value="1"/>
</dbReference>
<reference evidence="5 6" key="1">
    <citation type="submission" date="2018-12" db="EMBL/GenBank/DDBJ databases">
        <authorList>
            <person name="Chong R.A."/>
        </authorList>
    </citation>
    <scope>NUCLEOTIDE SEQUENCE [LARGE SCALE GENOMIC DNA]</scope>
    <source>
        <strain evidence="5 6">Hta</strain>
    </source>
</reference>
<dbReference type="SUPFAM" id="SSF47807">
    <property type="entry name" value="5' to 3' exonuclease, C-terminal subdomain"/>
    <property type="match status" value="1"/>
</dbReference>
<keyword evidence="1" id="KW-0540">Nuclease</keyword>
<reference evidence="5 6" key="2">
    <citation type="submission" date="2019-05" db="EMBL/GenBank/DDBJ databases">
        <title>Genome evolution of the obligate endosymbiont Buchnera aphidicola.</title>
        <authorList>
            <person name="Moran N.A."/>
        </authorList>
    </citation>
    <scope>NUCLEOTIDE SEQUENCE [LARGE SCALE GENOMIC DNA]</scope>
    <source>
        <strain evidence="5 6">Hta</strain>
    </source>
</reference>
<evidence type="ECO:0000256" key="2">
    <source>
        <dbReference type="ARBA" id="ARBA00022801"/>
    </source>
</evidence>
<dbReference type="InterPro" id="IPR002421">
    <property type="entry name" value="5-3_exonuclease"/>
</dbReference>
<feature type="domain" description="5'-3' exonuclease" evidence="4">
    <location>
        <begin position="4"/>
        <end position="268"/>
    </location>
</feature>
<organism evidence="5 6">
    <name type="scientific">Buchnera aphidicola</name>
    <name type="common">Hyadaphis tataricae</name>
    <dbReference type="NCBI Taxonomy" id="1241859"/>
    <lineage>
        <taxon>Bacteria</taxon>
        <taxon>Pseudomonadati</taxon>
        <taxon>Pseudomonadota</taxon>
        <taxon>Gammaproteobacteria</taxon>
        <taxon>Enterobacterales</taxon>
        <taxon>Erwiniaceae</taxon>
        <taxon>Buchnera</taxon>
    </lineage>
</organism>
<dbReference type="InterPro" id="IPR020045">
    <property type="entry name" value="DNA_polI_H3TH"/>
</dbReference>
<dbReference type="PANTHER" id="PTHR42646:SF2">
    <property type="entry name" value="5'-3' EXONUCLEASE FAMILY PROTEIN"/>
    <property type="match status" value="1"/>
</dbReference>
<dbReference type="GO" id="GO:0008409">
    <property type="term" value="F:5'-3' exonuclease activity"/>
    <property type="evidence" value="ECO:0007669"/>
    <property type="project" value="InterPro"/>
</dbReference>
<dbReference type="SMART" id="SM00475">
    <property type="entry name" value="53EXOc"/>
    <property type="match status" value="1"/>
</dbReference>
<dbReference type="InterPro" id="IPR008918">
    <property type="entry name" value="HhH2"/>
</dbReference>
<dbReference type="PANTHER" id="PTHR42646">
    <property type="entry name" value="FLAP ENDONUCLEASE XNI"/>
    <property type="match status" value="1"/>
</dbReference>
<evidence type="ECO:0000256" key="1">
    <source>
        <dbReference type="ARBA" id="ARBA00022722"/>
    </source>
</evidence>
<dbReference type="Pfam" id="PF02739">
    <property type="entry name" value="5_3_exonuc_N"/>
    <property type="match status" value="1"/>
</dbReference>
<dbReference type="OrthoDB" id="9806424at2"/>
<gene>
    <name evidence="5" type="ORF">D9V69_02150</name>
</gene>
<dbReference type="NCBIfam" id="NF011545">
    <property type="entry name" value="PRK14976.1-2"/>
    <property type="match status" value="1"/>
</dbReference>
<protein>
    <submittedName>
        <fullName evidence="5">5'-3' exonuclease</fullName>
    </submittedName>
</protein>
<dbReference type="EMBL" id="CP034873">
    <property type="protein sequence ID" value="QCI21717.1"/>
    <property type="molecule type" value="Genomic_DNA"/>
</dbReference>
<dbReference type="SMART" id="SM00279">
    <property type="entry name" value="HhH2"/>
    <property type="match status" value="1"/>
</dbReference>
<dbReference type="InterPro" id="IPR029060">
    <property type="entry name" value="PIN-like_dom_sf"/>
</dbReference>
<keyword evidence="5" id="KW-0269">Exonuclease</keyword>
<sequence length="287" mass="33087">MYQKKNPTIIIDGSLYLYTSYYGFRNFKNISGKPFGAIYGVLKMIDNILKKYNNSKKIIIVFDSYQPTFRKKIFKKYKSNRSSMPDLLSMQIQPLFKILEKIGIKILSIPGIEADDIIGSLACKLEEEGEKIIIVSHDKDMLQLVTKNINVFNKKKNSIITPEVINIEYGIRPKEYIDFLALIGDTSDNIPGVPKIGVKTALILLKQFSNIHNIYSNISKIPLLSFRNAKNITIQLQNYKKIAFLSHQLAAIQLDIPISIKSEDMLLKQHVQKKLFQFLKTFYYQTY</sequence>
<keyword evidence="2" id="KW-0378">Hydrolase</keyword>
<dbReference type="AlphaFoldDB" id="A0A4D6XZI4"/>
<dbReference type="GO" id="GO:0033567">
    <property type="term" value="P:DNA replication, Okazaki fragment processing"/>
    <property type="evidence" value="ECO:0007669"/>
    <property type="project" value="InterPro"/>
</dbReference>
<dbReference type="GO" id="GO:0017108">
    <property type="term" value="F:5'-flap endonuclease activity"/>
    <property type="evidence" value="ECO:0007669"/>
    <property type="project" value="InterPro"/>
</dbReference>
<dbReference type="SUPFAM" id="SSF88723">
    <property type="entry name" value="PIN domain-like"/>
    <property type="match status" value="1"/>
</dbReference>
<proteinExistence type="predicted"/>
<dbReference type="InterPro" id="IPR036279">
    <property type="entry name" value="5-3_exonuclease_C_sf"/>
</dbReference>
<dbReference type="InterPro" id="IPR038969">
    <property type="entry name" value="FEN"/>
</dbReference>
<dbReference type="InterPro" id="IPR020046">
    <property type="entry name" value="5-3_exonucl_a-hlix_arch_N"/>
</dbReference>
<dbReference type="CDD" id="cd09859">
    <property type="entry name" value="PIN_53EXO"/>
    <property type="match status" value="1"/>
</dbReference>
<dbReference type="RefSeq" id="WP_158356687.1">
    <property type="nucleotide sequence ID" value="NZ_CP034873.1"/>
</dbReference>
<keyword evidence="3" id="KW-0238">DNA-binding</keyword>
<evidence type="ECO:0000313" key="5">
    <source>
        <dbReference type="EMBL" id="QCI21717.1"/>
    </source>
</evidence>